<evidence type="ECO:0000313" key="3">
    <source>
        <dbReference type="Proteomes" id="UP001612741"/>
    </source>
</evidence>
<comment type="caution">
    <text evidence="2">The sequence shown here is derived from an EMBL/GenBank/DDBJ whole genome shotgun (WGS) entry which is preliminary data.</text>
</comment>
<evidence type="ECO:0000259" key="1">
    <source>
        <dbReference type="Pfam" id="PF00753"/>
    </source>
</evidence>
<evidence type="ECO:0000313" key="2">
    <source>
        <dbReference type="EMBL" id="MFI6498840.1"/>
    </source>
</evidence>
<dbReference type="RefSeq" id="WP_397082075.1">
    <property type="nucleotide sequence ID" value="NZ_JBITGY010000004.1"/>
</dbReference>
<proteinExistence type="predicted"/>
<dbReference type="InterPro" id="IPR001279">
    <property type="entry name" value="Metallo-B-lactamas"/>
</dbReference>
<accession>A0ABW7YSE2</accession>
<sequence length="115" mass="12494">MIDEYADRIWNGESDDSIVDTGMDGKGVQLVADGLARRPGFGNVITFETEGELILFDTSSPFSAAKLHAWSKAPLTTAFYSHGHIDHVFGAAPVEESGPRATIFAHKAVVARFER</sequence>
<dbReference type="Proteomes" id="UP001612741">
    <property type="component" value="Unassembled WGS sequence"/>
</dbReference>
<dbReference type="SUPFAM" id="SSF56281">
    <property type="entry name" value="Metallo-hydrolase/oxidoreductase"/>
    <property type="match status" value="1"/>
</dbReference>
<gene>
    <name evidence="2" type="ORF">ACIBG2_15735</name>
</gene>
<keyword evidence="3" id="KW-1185">Reference proteome</keyword>
<protein>
    <submittedName>
        <fullName evidence="2">MBL fold metallo-hydrolase</fullName>
    </submittedName>
</protein>
<name>A0ABW7YSE2_9ACTN</name>
<dbReference type="Gene3D" id="3.60.15.10">
    <property type="entry name" value="Ribonuclease Z/Hydroxyacylglutathione hydrolase-like"/>
    <property type="match status" value="1"/>
</dbReference>
<dbReference type="EMBL" id="JBITGY010000004">
    <property type="protein sequence ID" value="MFI6498840.1"/>
    <property type="molecule type" value="Genomic_DNA"/>
</dbReference>
<dbReference type="InterPro" id="IPR036866">
    <property type="entry name" value="RibonucZ/Hydroxyglut_hydro"/>
</dbReference>
<dbReference type="Pfam" id="PF00753">
    <property type="entry name" value="Lactamase_B"/>
    <property type="match status" value="1"/>
</dbReference>
<feature type="domain" description="Metallo-beta-lactamase" evidence="1">
    <location>
        <begin position="38"/>
        <end position="97"/>
    </location>
</feature>
<organism evidence="2 3">
    <name type="scientific">Nonomuraea typhae</name>
    <dbReference type="NCBI Taxonomy" id="2603600"/>
    <lineage>
        <taxon>Bacteria</taxon>
        <taxon>Bacillati</taxon>
        <taxon>Actinomycetota</taxon>
        <taxon>Actinomycetes</taxon>
        <taxon>Streptosporangiales</taxon>
        <taxon>Streptosporangiaceae</taxon>
        <taxon>Nonomuraea</taxon>
    </lineage>
</organism>
<reference evidence="2 3" key="1">
    <citation type="submission" date="2024-10" db="EMBL/GenBank/DDBJ databases">
        <title>The Natural Products Discovery Center: Release of the First 8490 Sequenced Strains for Exploring Actinobacteria Biosynthetic Diversity.</title>
        <authorList>
            <person name="Kalkreuter E."/>
            <person name="Kautsar S.A."/>
            <person name="Yang D."/>
            <person name="Bader C.D."/>
            <person name="Teijaro C.N."/>
            <person name="Fluegel L."/>
            <person name="Davis C.M."/>
            <person name="Simpson J.R."/>
            <person name="Lauterbach L."/>
            <person name="Steele A.D."/>
            <person name="Gui C."/>
            <person name="Meng S."/>
            <person name="Li G."/>
            <person name="Viehrig K."/>
            <person name="Ye F."/>
            <person name="Su P."/>
            <person name="Kiefer A.F."/>
            <person name="Nichols A."/>
            <person name="Cepeda A.J."/>
            <person name="Yan W."/>
            <person name="Fan B."/>
            <person name="Jiang Y."/>
            <person name="Adhikari A."/>
            <person name="Zheng C.-J."/>
            <person name="Schuster L."/>
            <person name="Cowan T.M."/>
            <person name="Smanski M.J."/>
            <person name="Chevrette M.G."/>
            <person name="De Carvalho L.P.S."/>
            <person name="Shen B."/>
        </authorList>
    </citation>
    <scope>NUCLEOTIDE SEQUENCE [LARGE SCALE GENOMIC DNA]</scope>
    <source>
        <strain evidence="2 3">NPDC050545</strain>
    </source>
</reference>